<dbReference type="Pfam" id="PF17808">
    <property type="entry name" value="fn3_PAP"/>
    <property type="match status" value="3"/>
</dbReference>
<keyword evidence="9" id="KW-0408">Iron</keyword>
<dbReference type="SMART" id="SM01332">
    <property type="entry name" value="Cyclin_C"/>
    <property type="match status" value="1"/>
</dbReference>
<evidence type="ECO:0000256" key="8">
    <source>
        <dbReference type="ARBA" id="ARBA00022833"/>
    </source>
</evidence>
<organism evidence="15 16">
    <name type="scientific">Acer yangbiense</name>
    <dbReference type="NCBI Taxonomy" id="1000413"/>
    <lineage>
        <taxon>Eukaryota</taxon>
        <taxon>Viridiplantae</taxon>
        <taxon>Streptophyta</taxon>
        <taxon>Embryophyta</taxon>
        <taxon>Tracheophyta</taxon>
        <taxon>Spermatophyta</taxon>
        <taxon>Magnoliopsida</taxon>
        <taxon>eudicotyledons</taxon>
        <taxon>Gunneridae</taxon>
        <taxon>Pentapetalae</taxon>
        <taxon>rosids</taxon>
        <taxon>malvids</taxon>
        <taxon>Sapindales</taxon>
        <taxon>Sapindaceae</taxon>
        <taxon>Hippocastanoideae</taxon>
        <taxon>Acereae</taxon>
        <taxon>Acer</taxon>
    </lineage>
</organism>
<dbReference type="InterPro" id="IPR029052">
    <property type="entry name" value="Metallo-depent_PP-like"/>
</dbReference>
<dbReference type="InterPro" id="IPR025733">
    <property type="entry name" value="PAPs_C"/>
</dbReference>
<dbReference type="Proteomes" id="UP000323000">
    <property type="component" value="Chromosome 8"/>
</dbReference>
<keyword evidence="12" id="KW-0812">Transmembrane</keyword>
<comment type="similarity">
    <text evidence="4 11">Belongs to the metallophosphoesterase superfamily. Purple acid phosphatase family.</text>
</comment>
<comment type="caution">
    <text evidence="15">The sequence shown here is derived from an EMBL/GenBank/DDBJ whole genome shotgun (WGS) entry which is preliminary data.</text>
</comment>
<dbReference type="GO" id="GO:0046872">
    <property type="term" value="F:metal ion binding"/>
    <property type="evidence" value="ECO:0007669"/>
    <property type="project" value="InterPro"/>
</dbReference>
<keyword evidence="6" id="KW-0964">Secreted</keyword>
<dbReference type="InterPro" id="IPR004843">
    <property type="entry name" value="Calcineurin-like_PHP"/>
</dbReference>
<evidence type="ECO:0000256" key="11">
    <source>
        <dbReference type="RuleBase" id="RU361203"/>
    </source>
</evidence>
<dbReference type="SUPFAM" id="SSF56300">
    <property type="entry name" value="Metallo-dependent phosphatases"/>
    <property type="match status" value="3"/>
</dbReference>
<dbReference type="PANTHER" id="PTHR45778">
    <property type="entry name" value="PURPLE ACID PHOSPHATASE-RELATED"/>
    <property type="match status" value="1"/>
</dbReference>
<dbReference type="InterPro" id="IPR040974">
    <property type="entry name" value="Fn3_PAP"/>
</dbReference>
<keyword evidence="8" id="KW-0862">Zinc</keyword>
<keyword evidence="7" id="KW-0732">Signal</keyword>
<keyword evidence="16" id="KW-1185">Reference proteome</keyword>
<evidence type="ECO:0000256" key="3">
    <source>
        <dbReference type="ARBA" id="ARBA00004613"/>
    </source>
</evidence>
<comment type="catalytic activity">
    <reaction evidence="11">
        <text>a phosphate monoester + H2O = an alcohol + phosphate</text>
        <dbReference type="Rhea" id="RHEA:15017"/>
        <dbReference type="ChEBI" id="CHEBI:15377"/>
        <dbReference type="ChEBI" id="CHEBI:30879"/>
        <dbReference type="ChEBI" id="CHEBI:43474"/>
        <dbReference type="ChEBI" id="CHEBI:67140"/>
        <dbReference type="EC" id="3.1.3.2"/>
    </reaction>
</comment>
<evidence type="ECO:0000259" key="13">
    <source>
        <dbReference type="SMART" id="SM00385"/>
    </source>
</evidence>
<keyword evidence="11" id="KW-0378">Hydrolase</keyword>
<protein>
    <recommendedName>
        <fullName evidence="11">Purple acid phosphatase</fullName>
        <ecNumber evidence="11">3.1.3.2</ecNumber>
    </recommendedName>
</protein>
<keyword evidence="12" id="KW-1133">Transmembrane helix</keyword>
<dbReference type="InterPro" id="IPR041792">
    <property type="entry name" value="MPP_PAP"/>
</dbReference>
<comment type="cofactor">
    <cofactor evidence="1">
        <name>Zn(2+)</name>
        <dbReference type="ChEBI" id="CHEBI:29105"/>
    </cofactor>
</comment>
<evidence type="ECO:0000256" key="1">
    <source>
        <dbReference type="ARBA" id="ARBA00001947"/>
    </source>
</evidence>
<evidence type="ECO:0000259" key="14">
    <source>
        <dbReference type="SMART" id="SM01332"/>
    </source>
</evidence>
<evidence type="ECO:0000256" key="2">
    <source>
        <dbReference type="ARBA" id="ARBA00001962"/>
    </source>
</evidence>
<proteinExistence type="inferred from homology"/>
<dbReference type="SMART" id="SM00385">
    <property type="entry name" value="CYCLIN"/>
    <property type="match status" value="1"/>
</dbReference>
<dbReference type="PANTHER" id="PTHR45778:SF3">
    <property type="entry name" value="PURPLE ACID PHOSPHATASE"/>
    <property type="match status" value="1"/>
</dbReference>
<dbReference type="InterPro" id="IPR004367">
    <property type="entry name" value="Cyclin_C-dom"/>
</dbReference>
<comment type="subcellular location">
    <subcellularLocation>
        <location evidence="3">Secreted</location>
    </subcellularLocation>
</comment>
<feature type="domain" description="Cyclin C-terminal" evidence="14">
    <location>
        <begin position="558"/>
        <end position="694"/>
    </location>
</feature>
<evidence type="ECO:0000256" key="7">
    <source>
        <dbReference type="ARBA" id="ARBA00022729"/>
    </source>
</evidence>
<evidence type="ECO:0000256" key="10">
    <source>
        <dbReference type="ARBA" id="ARBA00023180"/>
    </source>
</evidence>
<dbReference type="Pfam" id="PF00149">
    <property type="entry name" value="Metallophos"/>
    <property type="match status" value="3"/>
</dbReference>
<evidence type="ECO:0000256" key="6">
    <source>
        <dbReference type="ARBA" id="ARBA00022525"/>
    </source>
</evidence>
<keyword evidence="12" id="KW-0472">Membrane</keyword>
<dbReference type="OrthoDB" id="45007at2759"/>
<keyword evidence="10" id="KW-0325">Glycoprotein</keyword>
<feature type="domain" description="Cyclin-like" evidence="13">
    <location>
        <begin position="579"/>
        <end position="662"/>
    </location>
</feature>
<dbReference type="GO" id="GO:0003993">
    <property type="term" value="F:acid phosphatase activity"/>
    <property type="evidence" value="ECO:0007669"/>
    <property type="project" value="UniProtKB-EC"/>
</dbReference>
<dbReference type="Pfam" id="PF14008">
    <property type="entry name" value="Metallophos_C"/>
    <property type="match status" value="1"/>
</dbReference>
<dbReference type="EC" id="3.1.3.2" evidence="11"/>
<evidence type="ECO:0000256" key="9">
    <source>
        <dbReference type="ARBA" id="ARBA00023004"/>
    </source>
</evidence>
<dbReference type="Pfam" id="PF16656">
    <property type="entry name" value="Pur_ac_phosph_N"/>
    <property type="match status" value="3"/>
</dbReference>
<dbReference type="InterPro" id="IPR036915">
    <property type="entry name" value="Cyclin-like_sf"/>
</dbReference>
<feature type="transmembrane region" description="Helical" evidence="12">
    <location>
        <begin position="12"/>
        <end position="36"/>
    </location>
</feature>
<accession>A0A5C7HGG4</accession>
<comment type="cofactor">
    <cofactor evidence="2">
        <name>Fe cation</name>
        <dbReference type="ChEBI" id="CHEBI:24875"/>
    </cofactor>
</comment>
<dbReference type="Gene3D" id="3.60.21.10">
    <property type="match status" value="3"/>
</dbReference>
<dbReference type="InterPro" id="IPR013763">
    <property type="entry name" value="Cyclin-like_dom"/>
</dbReference>
<dbReference type="EMBL" id="VAHF01000008">
    <property type="protein sequence ID" value="TXG55919.1"/>
    <property type="molecule type" value="Genomic_DNA"/>
</dbReference>
<evidence type="ECO:0000313" key="16">
    <source>
        <dbReference type="Proteomes" id="UP000323000"/>
    </source>
</evidence>
<dbReference type="InterPro" id="IPR008963">
    <property type="entry name" value="Purple_acid_Pase-like_N"/>
</dbReference>
<dbReference type="SUPFAM" id="SSF49363">
    <property type="entry name" value="Purple acid phosphatase, N-terminal domain"/>
    <property type="match status" value="3"/>
</dbReference>
<gene>
    <name evidence="15" type="ORF">EZV62_017232</name>
</gene>
<dbReference type="InterPro" id="IPR015914">
    <property type="entry name" value="PAPs_N"/>
</dbReference>
<evidence type="ECO:0000256" key="12">
    <source>
        <dbReference type="SAM" id="Phobius"/>
    </source>
</evidence>
<evidence type="ECO:0000256" key="5">
    <source>
        <dbReference type="ARBA" id="ARBA00011738"/>
    </source>
</evidence>
<evidence type="ECO:0000313" key="15">
    <source>
        <dbReference type="EMBL" id="TXG55919.1"/>
    </source>
</evidence>
<sequence length="1858" mass="206459">MEPSISFRVLKLIMILFVILFMFFDGSCCFSLHPLVVNSTIEHRNHTSISDFRVLNRRTLFECPDFNPYLQVNISTTSDLSDEEFVTVTVSGVLIPAESDWVAMISPADSDASSCPLTKALYVQTGDISDLPLICHYPVKGQFVSNDPNYLSCKKKECKKYNNGKCEVTTCSGSIKFHVINIRTDIEFVFFAGGFDTPCILSRSSPLNFANPNHPLHGHLSSIDSTGTSMRLTWVSGDNQPQQVKYGDGNSETSQVSTFSKDDMCSSALVSPAVDFGWHDPGFIHTAVMTGLDPSSTFSYSYGSDSVGWSDKIQFKTPPAGGSDELKFLAFGDMGKAPLDPSVEHYIQPGSLSVTKAMADEVNNGNVDSIFHIGDISYATGFLVEWDFFLHLITPVASQVSYMTAIGNHERDYIGTGSVYSTPDSGGECGVAYETYFPMPTPAKDKPWYSIEQGPVHFTVISTEHDWSQDSEQYDWMKTDMASVDRSKTPWLIFAGHRPMYSSLKSSVDENFVDAVEPLLIDNKVDLVLFGHVHNYERTCSVYGGKCLAMPTKDENGVDTYDHSNYTAPVQAVIGMAGFSLDQFPDDASIPDKELESLVYFLAELGMMNYDTIMFCPSMVAASAVYAAHCTLNKTPLWIKTLKLHTGFSEAQLMDCAKLLVYFHSKIGEINVSKTSDLSDEEFITVTVSGVLVPVETDWIAMISLTNSKVSSCPSTIGLSQCPDHDRVNTCKLIVSSCPSTIAMYIQTGDISNLPLPLLCHYPVKTMYIARRRNARNTTMANVRRALSQCPDDDHVNTYLHVNVSKTSDLSDDEFVTVTVSGVLVPAENDWIAMISPTNSNVTSCPSTIGMYIQTGDTNDLPLPLLCHYPVKAQYMSNDPDYVSCKKKECKKYNNGKCEVTTCSGSVKFHVINIRTDIEFVFFAGGFYTPCILSRSNPVNFANPNQPLHGHLSSIDSTGASMRLRWVSGDNEPQQVQYGDGKSETSQVSTFSKDDMCSYIHTAVMTGLDPSSISYYRYGSDSVGWSDKIQFKTPPGGGTLQPGSLSVTKAMADEVNNGNVDSIFHIGDISYATGFLVEWDFFLHLITPVASKVSYMTTIGNHERDYIGTGSVYITPDSGGECGVAYEAYFPMPTPAKDKPWYSIEQGPVHFTVISTEHDWSEDSEQYEWMKKDMASIDRSKTPWLIFTGHRPMYTSSKSSVDRKFVKAVEHYCSITRTCSVYGDKCLAMPRKDGNGVDTYDHTNYNAPVQAVIGMAGYRLDKFPDHIVDRWSLSRISKFGYLRGLATKEDMTLEIQGMLRTASASRRSKIDKTIKNHTAISEFRIVNRKRLSLCHDLNPSIHINVSPGSNISDEETITVTVTGVTNPSENDWVAMISSSHADVSSCPLNALFYAQTGDISKLPLLCHYPVKAQFMKSDPDYLSCKKKDCSGSLSFHVINIRTDIGFVVFSGGFERPCILSRTGPINFANPKKPLYGHISSTDSTGTSVSSVLPSPAKDFGWHDPGYIHSAVMTGLQPSSNFSYRYGSESVGWSDQIQFRTPPARGSDELRFLAYGDMGKAPRDNSTEHYIQPGSIPVTKAMADEVNNGNVDSIFHIGDISYATGFLVEWDYFLHLINPLASRVPYMTAIGNHERDYVDSGSLYITPDSGGECGVPYETYFPMPTPAKDKPWYSIEQGPVHFTVISTEHNWFAKSEQYEWMKKDMASVDRSKTPWLVFTGHRPMYTSTQGFSNVDINFVRVVEPLLLKHKVDLVLFGHVHNYERTCSVYKRKCLAMPTKDQQGIDTYDHSNYSAPVQAVIGMAGFKLDNFTLNEHWSLSRISKFGYLRGHATKKELKLELVIADTRKVEDSFRIIKNTR</sequence>
<evidence type="ECO:0000256" key="4">
    <source>
        <dbReference type="ARBA" id="ARBA00008723"/>
    </source>
</evidence>
<dbReference type="SUPFAM" id="SSF47954">
    <property type="entry name" value="Cyclin-like"/>
    <property type="match status" value="1"/>
</dbReference>
<dbReference type="Pfam" id="PF02984">
    <property type="entry name" value="Cyclin_C"/>
    <property type="match status" value="1"/>
</dbReference>
<name>A0A5C7HGG4_9ROSI</name>
<dbReference type="GO" id="GO:0005576">
    <property type="term" value="C:extracellular region"/>
    <property type="evidence" value="ECO:0007669"/>
    <property type="project" value="UniProtKB-SubCell"/>
</dbReference>
<comment type="subunit">
    <text evidence="5">Homodimer.</text>
</comment>
<dbReference type="CDD" id="cd00839">
    <property type="entry name" value="MPP_PAPs"/>
    <property type="match status" value="3"/>
</dbReference>
<dbReference type="Gene3D" id="2.60.40.380">
    <property type="entry name" value="Purple acid phosphatase-like, N-terminal"/>
    <property type="match status" value="3"/>
</dbReference>
<reference evidence="16" key="1">
    <citation type="journal article" date="2019" name="Gigascience">
        <title>De novo genome assembly of the endangered Acer yangbiense, a plant species with extremely small populations endemic to Yunnan Province, China.</title>
        <authorList>
            <person name="Yang J."/>
            <person name="Wariss H.M."/>
            <person name="Tao L."/>
            <person name="Zhang R."/>
            <person name="Yun Q."/>
            <person name="Hollingsworth P."/>
            <person name="Dao Z."/>
            <person name="Luo G."/>
            <person name="Guo H."/>
            <person name="Ma Y."/>
            <person name="Sun W."/>
        </authorList>
    </citation>
    <scope>NUCLEOTIDE SEQUENCE [LARGE SCALE GENOMIC DNA]</scope>
    <source>
        <strain evidence="16">cv. Malutang</strain>
    </source>
</reference>